<keyword evidence="9" id="KW-1185">Reference proteome</keyword>
<evidence type="ECO:0000256" key="5">
    <source>
        <dbReference type="PIRNR" id="PIRNR006630"/>
    </source>
</evidence>
<dbReference type="Pfam" id="PF02540">
    <property type="entry name" value="NAD_synthase"/>
    <property type="match status" value="1"/>
</dbReference>
<evidence type="ECO:0000256" key="2">
    <source>
        <dbReference type="ARBA" id="ARBA00022741"/>
    </source>
</evidence>
<dbReference type="PANTHER" id="PTHR23090">
    <property type="entry name" value="NH 3 /GLUTAMINE-DEPENDENT NAD + SYNTHETASE"/>
    <property type="match status" value="1"/>
</dbReference>
<dbReference type="UniPathway" id="UPA00253">
    <property type="reaction ID" value="UER00334"/>
</dbReference>
<dbReference type="GO" id="GO:0005737">
    <property type="term" value="C:cytoplasm"/>
    <property type="evidence" value="ECO:0007669"/>
    <property type="project" value="InterPro"/>
</dbReference>
<dbReference type="GO" id="GO:0004359">
    <property type="term" value="F:glutaminase activity"/>
    <property type="evidence" value="ECO:0007669"/>
    <property type="project" value="InterPro"/>
</dbReference>
<comment type="caution">
    <text evidence="8">The sequence shown here is derived from an EMBL/GenBank/DDBJ whole genome shotgun (WGS) entry which is preliminary data.</text>
</comment>
<dbReference type="SUPFAM" id="SSF56317">
    <property type="entry name" value="Carbon-nitrogen hydrolase"/>
    <property type="match status" value="1"/>
</dbReference>
<accession>A0A3E2TGA3</accession>
<feature type="domain" description="NAD/GMP synthase" evidence="7">
    <location>
        <begin position="307"/>
        <end position="535"/>
    </location>
</feature>
<dbReference type="AlphaFoldDB" id="A0A3E2TGA3"/>
<dbReference type="GO" id="GO:0005524">
    <property type="term" value="F:ATP binding"/>
    <property type="evidence" value="ECO:0007669"/>
    <property type="project" value="UniProtKB-UniRule"/>
</dbReference>
<dbReference type="EC" id="6.3.5.1" evidence="5"/>
<dbReference type="NCBIfam" id="TIGR00552">
    <property type="entry name" value="nadE"/>
    <property type="match status" value="1"/>
</dbReference>
<dbReference type="SUPFAM" id="SSF52402">
    <property type="entry name" value="Adenine nucleotide alpha hydrolases-like"/>
    <property type="match status" value="1"/>
</dbReference>
<dbReference type="OrthoDB" id="9803818at2"/>
<dbReference type="Gene3D" id="1.10.10.1140">
    <property type="entry name" value="Glutamine-dependent NAD+ synthetase, C-terminal domain"/>
    <property type="match status" value="1"/>
</dbReference>
<evidence type="ECO:0000313" key="9">
    <source>
        <dbReference type="Proteomes" id="UP000261011"/>
    </source>
</evidence>
<dbReference type="CDD" id="cd00553">
    <property type="entry name" value="NAD_synthase"/>
    <property type="match status" value="1"/>
</dbReference>
<comment type="catalytic activity">
    <reaction evidence="5">
        <text>deamido-NAD(+) + L-glutamine + ATP + H2O = L-glutamate + AMP + diphosphate + NAD(+) + H(+)</text>
        <dbReference type="Rhea" id="RHEA:24384"/>
        <dbReference type="ChEBI" id="CHEBI:15377"/>
        <dbReference type="ChEBI" id="CHEBI:15378"/>
        <dbReference type="ChEBI" id="CHEBI:29985"/>
        <dbReference type="ChEBI" id="CHEBI:30616"/>
        <dbReference type="ChEBI" id="CHEBI:33019"/>
        <dbReference type="ChEBI" id="CHEBI:57540"/>
        <dbReference type="ChEBI" id="CHEBI:58359"/>
        <dbReference type="ChEBI" id="CHEBI:58437"/>
        <dbReference type="ChEBI" id="CHEBI:456215"/>
        <dbReference type="EC" id="6.3.5.1"/>
    </reaction>
</comment>
<evidence type="ECO:0000259" key="7">
    <source>
        <dbReference type="Pfam" id="PF02540"/>
    </source>
</evidence>
<protein>
    <recommendedName>
        <fullName evidence="5">Glutamine-dependent NAD(+) synthetase</fullName>
        <ecNumber evidence="5">6.3.5.1</ecNumber>
    </recommendedName>
    <alternativeName>
        <fullName evidence="5">NAD(+) synthase [glutamine-hydrolyzing]</fullName>
    </alternativeName>
</protein>
<evidence type="ECO:0000313" key="8">
    <source>
        <dbReference type="EMBL" id="RGB75114.1"/>
    </source>
</evidence>
<keyword evidence="4 5" id="KW-0520">NAD</keyword>
<dbReference type="InterPro" id="IPR036526">
    <property type="entry name" value="C-N_Hydrolase_sf"/>
</dbReference>
<sequence>MKKNLKIRSTNFEVSIGNVNKNKEEIKKLVKKADEEGVDILSLPELSLTGASLYDGYKDLTNQCEQALYDLIEFSKEHMVFFTVGFPLSYNNKIYNAIALIINGSIATLTTKKNLGVLEKNVFANDMPEDECINAMDGWQDINMNWYTVNGLSIAITIGEDELMTIPRSLAYKAITEAQQEIILNPSAQAKLVLNEDEIINRVKFLSKDITYVYTSAGRGESTTDFVYNGLNIIANNGEIISCATNISSDYIGKYYLNSDTDSLFYKEFTNKRYKIEKFPYLPDYEDRDRYVQDVLDIGAIGLLTRMDHIGVKDVFLGVSGGLDSTMALLILVHAYRKKDLDLSSIHCYTMPAFGTSHKTKSNAFKLCKALGLTLNEIDISESVKIHLRDIGHDGITQDTAYENAQARERTQILFDLANMHNGIVIGTGDLSENMQGFATFNGDQMSNYSLNASLTKTEIRYIVAAIAESTENTELKLVLNEILDTPISPELISQDNGEISQKTEDIIGPYELIDFFIYEHLTYHLSAEEILEDAVSAFSDKYDRQTIRKWVISYFKRFTFSQFKRSTSVDGPNMTGRSFSPRAGFKIASDMSFLSYIEGLDEQ</sequence>
<dbReference type="InterPro" id="IPR041856">
    <property type="entry name" value="NAD+_synth_C"/>
</dbReference>
<dbReference type="Gene3D" id="3.60.110.10">
    <property type="entry name" value="Carbon-nitrogen hydrolase"/>
    <property type="match status" value="1"/>
</dbReference>
<comment type="similarity">
    <text evidence="6">Belongs to the NAD synthetase family.</text>
</comment>
<evidence type="ECO:0000256" key="3">
    <source>
        <dbReference type="ARBA" id="ARBA00022840"/>
    </source>
</evidence>
<name>A0A3E2TGA3_9FIRM</name>
<evidence type="ECO:0000256" key="1">
    <source>
        <dbReference type="ARBA" id="ARBA00022598"/>
    </source>
</evidence>
<dbReference type="Proteomes" id="UP000261011">
    <property type="component" value="Unassembled WGS sequence"/>
</dbReference>
<comment type="similarity">
    <text evidence="5">In the C-terminal section; belongs to the NAD synthetase family.</text>
</comment>
<keyword evidence="2 5" id="KW-0547">Nucleotide-binding</keyword>
<reference evidence="8 9" key="1">
    <citation type="submission" date="2018-08" db="EMBL/GenBank/DDBJ databases">
        <title>A genome reference for cultivated species of the human gut microbiota.</title>
        <authorList>
            <person name="Zou Y."/>
            <person name="Xue W."/>
            <person name="Luo G."/>
        </authorList>
    </citation>
    <scope>NUCLEOTIDE SEQUENCE [LARGE SCALE GENOMIC DNA]</scope>
    <source>
        <strain evidence="8 9">OF01-3</strain>
    </source>
</reference>
<dbReference type="GO" id="GO:0003952">
    <property type="term" value="F:NAD+ synthase (glutamine-hydrolyzing) activity"/>
    <property type="evidence" value="ECO:0007669"/>
    <property type="project" value="UniProtKB-UniRule"/>
</dbReference>
<evidence type="ECO:0000256" key="4">
    <source>
        <dbReference type="ARBA" id="ARBA00023027"/>
    </source>
</evidence>
<dbReference type="InterPro" id="IPR014445">
    <property type="entry name" value="Gln-dep_NAD_synthase"/>
</dbReference>
<dbReference type="EMBL" id="QVEU01000007">
    <property type="protein sequence ID" value="RGB75114.1"/>
    <property type="molecule type" value="Genomic_DNA"/>
</dbReference>
<dbReference type="PANTHER" id="PTHR23090:SF9">
    <property type="entry name" value="GLUTAMINE-DEPENDENT NAD(+) SYNTHETASE"/>
    <property type="match status" value="1"/>
</dbReference>
<dbReference type="InterPro" id="IPR022310">
    <property type="entry name" value="NAD/GMP_synthase"/>
</dbReference>
<keyword evidence="1 5" id="KW-0436">Ligase</keyword>
<comment type="pathway">
    <text evidence="5">Cofactor biosynthesis; NAD(+) biosynthesis; NAD(+) from deamido-NAD(+) (L-Gln route): step 1/1.</text>
</comment>
<dbReference type="InterPro" id="IPR014729">
    <property type="entry name" value="Rossmann-like_a/b/a_fold"/>
</dbReference>
<dbReference type="PIRSF" id="PIRSF006630">
    <property type="entry name" value="NADS_GAT"/>
    <property type="match status" value="1"/>
</dbReference>
<dbReference type="InterPro" id="IPR003694">
    <property type="entry name" value="NAD_synthase"/>
</dbReference>
<dbReference type="Gene3D" id="3.40.50.620">
    <property type="entry name" value="HUPs"/>
    <property type="match status" value="1"/>
</dbReference>
<proteinExistence type="inferred from homology"/>
<dbReference type="RefSeq" id="WP_117522090.1">
    <property type="nucleotide sequence ID" value="NZ_QVEU01000007.1"/>
</dbReference>
<keyword evidence="3 5" id="KW-0067">ATP-binding</keyword>
<gene>
    <name evidence="8" type="primary">nadE</name>
    <name evidence="8" type="ORF">DXA39_07460</name>
</gene>
<dbReference type="GO" id="GO:0009435">
    <property type="term" value="P:NAD+ biosynthetic process"/>
    <property type="evidence" value="ECO:0007669"/>
    <property type="project" value="UniProtKB-UniRule"/>
</dbReference>
<organism evidence="8 9">
    <name type="scientific">Anaerococcus nagyae</name>
    <dbReference type="NCBI Taxonomy" id="1755241"/>
    <lineage>
        <taxon>Bacteria</taxon>
        <taxon>Bacillati</taxon>
        <taxon>Bacillota</taxon>
        <taxon>Tissierellia</taxon>
        <taxon>Tissierellales</taxon>
        <taxon>Peptoniphilaceae</taxon>
        <taxon>Anaerococcus</taxon>
    </lineage>
</organism>
<evidence type="ECO:0000256" key="6">
    <source>
        <dbReference type="RuleBase" id="RU003811"/>
    </source>
</evidence>